<organism evidence="2 3">
    <name type="scientific">Streptomyces synnematoformans</name>
    <dbReference type="NCBI Taxonomy" id="415721"/>
    <lineage>
        <taxon>Bacteria</taxon>
        <taxon>Bacillati</taxon>
        <taxon>Actinomycetota</taxon>
        <taxon>Actinomycetes</taxon>
        <taxon>Kitasatosporales</taxon>
        <taxon>Streptomycetaceae</taxon>
        <taxon>Streptomyces</taxon>
    </lineage>
</organism>
<dbReference type="RefSeq" id="WP_027757432.1">
    <property type="nucleotide sequence ID" value="NZ_BAAAPF010000360.1"/>
</dbReference>
<feature type="domain" description="Transglutaminase-like" evidence="1">
    <location>
        <begin position="74"/>
        <end position="130"/>
    </location>
</feature>
<dbReference type="InterPro" id="IPR002931">
    <property type="entry name" value="Transglutaminase-like"/>
</dbReference>
<dbReference type="SUPFAM" id="SSF54001">
    <property type="entry name" value="Cysteine proteinases"/>
    <property type="match status" value="1"/>
</dbReference>
<dbReference type="Gene3D" id="3.10.620.30">
    <property type="match status" value="1"/>
</dbReference>
<proteinExistence type="predicted"/>
<protein>
    <submittedName>
        <fullName evidence="2">Transglutaminase domain-containing protein</fullName>
    </submittedName>
</protein>
<dbReference type="SMART" id="SM00460">
    <property type="entry name" value="TGc"/>
    <property type="match status" value="1"/>
</dbReference>
<comment type="caution">
    <text evidence="2">The sequence shown here is derived from an EMBL/GenBank/DDBJ whole genome shotgun (WGS) entry which is preliminary data.</text>
</comment>
<dbReference type="PANTHER" id="PTHR33490">
    <property type="entry name" value="BLR5614 PROTEIN-RELATED"/>
    <property type="match status" value="1"/>
</dbReference>
<evidence type="ECO:0000313" key="2">
    <source>
        <dbReference type="EMBL" id="GAA1504327.1"/>
    </source>
</evidence>
<sequence>MELQQERPGLSAYLAADAVVDHEHPLVVETAYRLREVAEAPEAYAKGAYEFVRDTIPHSNDAGDLRVTCRASDVLKARTGICYAKAHALVALLRAQGIPAGFCYQHLGVLHGLAALRLPGRDWIRLDPRGNKPGVTARFRLDREQLAFVPDPAAGEYDDPLVRAAPHPATLEALRTAADRRHLDRILPTAL</sequence>
<keyword evidence="3" id="KW-1185">Reference proteome</keyword>
<dbReference type="PANTHER" id="PTHR33490:SF3">
    <property type="entry name" value="CONSERVED INTEGRAL MEMBRANE PROTEIN"/>
    <property type="match status" value="1"/>
</dbReference>
<dbReference type="Pfam" id="PF01841">
    <property type="entry name" value="Transglut_core"/>
    <property type="match status" value="1"/>
</dbReference>
<gene>
    <name evidence="2" type="ORF">GCM10009802_60900</name>
</gene>
<dbReference type="Proteomes" id="UP001500443">
    <property type="component" value="Unassembled WGS sequence"/>
</dbReference>
<dbReference type="InterPro" id="IPR038765">
    <property type="entry name" value="Papain-like_cys_pep_sf"/>
</dbReference>
<reference evidence="2 3" key="1">
    <citation type="journal article" date="2019" name="Int. J. Syst. Evol. Microbiol.">
        <title>The Global Catalogue of Microorganisms (GCM) 10K type strain sequencing project: providing services to taxonomists for standard genome sequencing and annotation.</title>
        <authorList>
            <consortium name="The Broad Institute Genomics Platform"/>
            <consortium name="The Broad Institute Genome Sequencing Center for Infectious Disease"/>
            <person name="Wu L."/>
            <person name="Ma J."/>
        </authorList>
    </citation>
    <scope>NUCLEOTIDE SEQUENCE [LARGE SCALE GENOMIC DNA]</scope>
    <source>
        <strain evidence="2 3">JCM 15481</strain>
    </source>
</reference>
<evidence type="ECO:0000313" key="3">
    <source>
        <dbReference type="Proteomes" id="UP001500443"/>
    </source>
</evidence>
<name>A0ABN1ZTU7_9ACTN</name>
<dbReference type="EMBL" id="BAAAPF010000360">
    <property type="protein sequence ID" value="GAA1504327.1"/>
    <property type="molecule type" value="Genomic_DNA"/>
</dbReference>
<evidence type="ECO:0000259" key="1">
    <source>
        <dbReference type="SMART" id="SM00460"/>
    </source>
</evidence>
<accession>A0ABN1ZTU7</accession>